<evidence type="ECO:0000313" key="2">
    <source>
        <dbReference type="EMBL" id="MBU2723418.1"/>
    </source>
</evidence>
<feature type="transmembrane region" description="Helical" evidence="1">
    <location>
        <begin position="58"/>
        <end position="74"/>
    </location>
</feature>
<dbReference type="Pfam" id="PF10688">
    <property type="entry name" value="Imp-YgjV"/>
    <property type="match status" value="1"/>
</dbReference>
<feature type="transmembrane region" description="Helical" evidence="1">
    <location>
        <begin position="34"/>
        <end position="52"/>
    </location>
</feature>
<dbReference type="EMBL" id="JABBHS010000276">
    <property type="protein sequence ID" value="MBU2723418.1"/>
    <property type="molecule type" value="Genomic_DNA"/>
</dbReference>
<accession>A0A8X8GAL8</accession>
<keyword evidence="1" id="KW-0472">Membrane</keyword>
<protein>
    <submittedName>
        <fullName evidence="2">YgjV family protein</fullName>
    </submittedName>
</protein>
<reference evidence="2" key="1">
    <citation type="journal article" date="2021" name="ISME J.">
        <title>Genomic evolution of the class Acidithiobacillia: deep-branching Proteobacteria living in extreme acidic conditions.</title>
        <authorList>
            <person name="Moya-Beltran A."/>
            <person name="Beard S."/>
            <person name="Rojas-Villalobos C."/>
            <person name="Issotta F."/>
            <person name="Gallardo Y."/>
            <person name="Ulloa R."/>
            <person name="Giaveno A."/>
            <person name="Degli Esposti M."/>
            <person name="Johnson D.B."/>
            <person name="Quatrini R."/>
        </authorList>
    </citation>
    <scope>NUCLEOTIDE SEQUENCE</scope>
    <source>
        <strain evidence="2">DSM 583</strain>
    </source>
</reference>
<sequence length="181" mass="20543">MIWHHDSLYISQFFGILAIVANIVKFTRHGRRRIILWGLPVSVFFALSQFFLGEAQGAAVSLIGFLSGFLNLELNRPDQFRLRFGISSAAILMAVTFVPPIFTVWTTFLPFAVFVIARIGQMTHSELRMRSIWLIGTVLWLIYFVATGNYALIASEVLVLFLTTKKIVYLNPRAAAGLWMR</sequence>
<feature type="transmembrane region" description="Helical" evidence="1">
    <location>
        <begin position="104"/>
        <end position="120"/>
    </location>
</feature>
<dbReference type="RefSeq" id="WP_215886214.1">
    <property type="nucleotide sequence ID" value="NZ_CP134225.1"/>
</dbReference>
<name>A0A8X8GAL8_ACIFI</name>
<dbReference type="Proteomes" id="UP000887300">
    <property type="component" value="Unassembled WGS sequence"/>
</dbReference>
<evidence type="ECO:0000256" key="1">
    <source>
        <dbReference type="SAM" id="Phobius"/>
    </source>
</evidence>
<dbReference type="InterPro" id="IPR019629">
    <property type="entry name" value="Uncharacterised_HI1736/YgjV"/>
</dbReference>
<keyword evidence="1" id="KW-1133">Transmembrane helix</keyword>
<organism evidence="2 3">
    <name type="scientific">Acidithiobacillus ferridurans</name>
    <dbReference type="NCBI Taxonomy" id="1232575"/>
    <lineage>
        <taxon>Bacteria</taxon>
        <taxon>Pseudomonadati</taxon>
        <taxon>Pseudomonadota</taxon>
        <taxon>Acidithiobacillia</taxon>
        <taxon>Acidithiobacillales</taxon>
        <taxon>Acidithiobacillaceae</taxon>
        <taxon>Acidithiobacillus</taxon>
    </lineage>
</organism>
<feature type="transmembrane region" description="Helical" evidence="1">
    <location>
        <begin position="6"/>
        <end position="27"/>
    </location>
</feature>
<comment type="caution">
    <text evidence="2">The sequence shown here is derived from an EMBL/GenBank/DDBJ whole genome shotgun (WGS) entry which is preliminary data.</text>
</comment>
<gene>
    <name evidence="2" type="ORF">HF568_09435</name>
</gene>
<proteinExistence type="predicted"/>
<keyword evidence="1" id="KW-0812">Transmembrane</keyword>
<evidence type="ECO:0000313" key="3">
    <source>
        <dbReference type="Proteomes" id="UP000887300"/>
    </source>
</evidence>
<feature type="transmembrane region" description="Helical" evidence="1">
    <location>
        <begin position="132"/>
        <end position="153"/>
    </location>
</feature>
<dbReference type="AlphaFoldDB" id="A0A8X8GAL8"/>